<comment type="caution">
    <text evidence="9">The sequence shown here is derived from an EMBL/GenBank/DDBJ whole genome shotgun (WGS) entry which is preliminary data.</text>
</comment>
<keyword evidence="5 8" id="KW-0256">Endoplasmic reticulum</keyword>
<evidence type="ECO:0000313" key="11">
    <source>
        <dbReference type="Proteomes" id="UP000663887"/>
    </source>
</evidence>
<dbReference type="Proteomes" id="UP000663887">
    <property type="component" value="Unassembled WGS sequence"/>
</dbReference>
<evidence type="ECO:0000256" key="1">
    <source>
        <dbReference type="ARBA" id="ARBA00004477"/>
    </source>
</evidence>
<dbReference type="EMBL" id="CAJNRG010003205">
    <property type="protein sequence ID" value="CAF2054437.1"/>
    <property type="molecule type" value="Genomic_DNA"/>
</dbReference>
<dbReference type="AlphaFoldDB" id="A0A816PZL9"/>
<evidence type="ECO:0000256" key="3">
    <source>
        <dbReference type="ARBA" id="ARBA00022679"/>
    </source>
</evidence>
<evidence type="ECO:0000256" key="2">
    <source>
        <dbReference type="ARBA" id="ARBA00022676"/>
    </source>
</evidence>
<dbReference type="PANTHER" id="PTHR22760">
    <property type="entry name" value="GLYCOSYLTRANSFERASE"/>
    <property type="match status" value="1"/>
</dbReference>
<evidence type="ECO:0000256" key="8">
    <source>
        <dbReference type="RuleBase" id="RU363075"/>
    </source>
</evidence>
<comment type="similarity">
    <text evidence="8">Belongs to the glycosyltransferase 22 family.</text>
</comment>
<feature type="transmembrane region" description="Helical" evidence="8">
    <location>
        <begin position="332"/>
        <end position="350"/>
    </location>
</feature>
<feature type="transmembrane region" description="Helical" evidence="8">
    <location>
        <begin position="87"/>
        <end position="107"/>
    </location>
</feature>
<feature type="transmembrane region" description="Helical" evidence="8">
    <location>
        <begin position="63"/>
        <end position="81"/>
    </location>
</feature>
<dbReference type="GO" id="GO:0000026">
    <property type="term" value="F:alpha-1,2-mannosyltransferase activity"/>
    <property type="evidence" value="ECO:0007669"/>
    <property type="project" value="TreeGrafter"/>
</dbReference>
<feature type="transmembrane region" description="Helical" evidence="8">
    <location>
        <begin position="252"/>
        <end position="273"/>
    </location>
</feature>
<feature type="transmembrane region" description="Helical" evidence="8">
    <location>
        <begin position="114"/>
        <end position="131"/>
    </location>
</feature>
<evidence type="ECO:0000313" key="10">
    <source>
        <dbReference type="EMBL" id="CAF4018361.1"/>
    </source>
</evidence>
<organism evidence="9 11">
    <name type="scientific">Rotaria magnacalcarata</name>
    <dbReference type="NCBI Taxonomy" id="392030"/>
    <lineage>
        <taxon>Eukaryota</taxon>
        <taxon>Metazoa</taxon>
        <taxon>Spiralia</taxon>
        <taxon>Gnathifera</taxon>
        <taxon>Rotifera</taxon>
        <taxon>Eurotatoria</taxon>
        <taxon>Bdelloidea</taxon>
        <taxon>Philodinida</taxon>
        <taxon>Philodinidae</taxon>
        <taxon>Rotaria</taxon>
    </lineage>
</organism>
<feature type="transmembrane region" description="Helical" evidence="8">
    <location>
        <begin position="199"/>
        <end position="217"/>
    </location>
</feature>
<feature type="transmembrane region" description="Helical" evidence="8">
    <location>
        <begin position="6"/>
        <end position="24"/>
    </location>
</feature>
<feature type="transmembrane region" description="Helical" evidence="8">
    <location>
        <begin position="162"/>
        <end position="187"/>
    </location>
</feature>
<sequence length="489" mass="58072">MLFTKISKVFVGIIIFRLLSWLIVRTYFIADEYWQTFEIAHSLAFGYGYKTWEWKSDIAIRSYLYPFIISLIYRIIAIFHLDTVSILVNAATLFQTLLAIIGDFAYLKFLQGHKLIFLILLCRFSCWYTMYSSPRLIINNLEEILFICSLAAAKNFQSSSNIMFHALVSLSFIIRPTSAIPFVIIYPYLLYKSSSRFKFLFQAFLCFILLNTLNILLDSYMYNQWTFVPLNFFYINFLHPKSISSHYGINSILWYLTNGLPMIFFYRLPFIFVGSIANKRLTSIILFTIFIYTLNAHKEFRFLTQILPILFILEAHGIDWCLKIFKWNRFRWIIFASFIGQLVIGIYFSLIDRQGQISVMQYLRTNLISNNKENLSIDFLMPCHSTPYYSCIHRNDIQLNFLTCEPNLDSRNNDYMDEADRFFSRPIESLKKRLNTYNSSHLVMFDTLYNQVKDVLEEDQWFFVKEILFNSHIQHTSRHGKTIYILEKR</sequence>
<evidence type="ECO:0000256" key="4">
    <source>
        <dbReference type="ARBA" id="ARBA00022692"/>
    </source>
</evidence>
<name>A0A816PZL9_9BILA</name>
<keyword evidence="4 8" id="KW-0812">Transmembrane</keyword>
<dbReference type="Proteomes" id="UP000663842">
    <property type="component" value="Unassembled WGS sequence"/>
</dbReference>
<dbReference type="InterPro" id="IPR005599">
    <property type="entry name" value="GPI_mannosylTrfase"/>
</dbReference>
<dbReference type="EMBL" id="CAJOBF010002213">
    <property type="protein sequence ID" value="CAF4018361.1"/>
    <property type="molecule type" value="Genomic_DNA"/>
</dbReference>
<feature type="transmembrane region" description="Helical" evidence="8">
    <location>
        <begin position="280"/>
        <end position="296"/>
    </location>
</feature>
<dbReference type="PANTHER" id="PTHR22760:SF4">
    <property type="entry name" value="GPI MANNOSYLTRANSFERASE 3"/>
    <property type="match status" value="1"/>
</dbReference>
<protein>
    <recommendedName>
        <fullName evidence="8">Mannosyltransferase</fullName>
        <ecNumber evidence="8">2.4.1.-</ecNumber>
    </recommendedName>
</protein>
<reference evidence="9" key="1">
    <citation type="submission" date="2021-02" db="EMBL/GenBank/DDBJ databases">
        <authorList>
            <person name="Nowell W R."/>
        </authorList>
    </citation>
    <scope>NUCLEOTIDE SEQUENCE</scope>
</reference>
<keyword evidence="7 8" id="KW-0472">Membrane</keyword>
<comment type="subcellular location">
    <subcellularLocation>
        <location evidence="1 8">Endoplasmic reticulum membrane</location>
        <topology evidence="1 8">Multi-pass membrane protein</topology>
    </subcellularLocation>
</comment>
<proteinExistence type="inferred from homology"/>
<evidence type="ECO:0000256" key="5">
    <source>
        <dbReference type="ARBA" id="ARBA00022824"/>
    </source>
</evidence>
<gene>
    <name evidence="10" type="ORF">UXM345_LOCUS17209</name>
    <name evidence="9" type="ORF">XDN619_LOCUS9360</name>
</gene>
<keyword evidence="6 8" id="KW-1133">Transmembrane helix</keyword>
<keyword evidence="3" id="KW-0808">Transferase</keyword>
<dbReference type="GO" id="GO:0005789">
    <property type="term" value="C:endoplasmic reticulum membrane"/>
    <property type="evidence" value="ECO:0007669"/>
    <property type="project" value="UniProtKB-SubCell"/>
</dbReference>
<dbReference type="EC" id="2.4.1.-" evidence="8"/>
<evidence type="ECO:0000256" key="7">
    <source>
        <dbReference type="ARBA" id="ARBA00023136"/>
    </source>
</evidence>
<evidence type="ECO:0000313" key="9">
    <source>
        <dbReference type="EMBL" id="CAF2054437.1"/>
    </source>
</evidence>
<evidence type="ECO:0000256" key="6">
    <source>
        <dbReference type="ARBA" id="ARBA00022989"/>
    </source>
</evidence>
<accession>A0A816PZL9</accession>
<dbReference type="Pfam" id="PF03901">
    <property type="entry name" value="Glyco_transf_22"/>
    <property type="match status" value="1"/>
</dbReference>
<keyword evidence="2 8" id="KW-0328">Glycosyltransferase</keyword>
<dbReference type="GO" id="GO:0006506">
    <property type="term" value="P:GPI anchor biosynthetic process"/>
    <property type="evidence" value="ECO:0007669"/>
    <property type="project" value="TreeGrafter"/>
</dbReference>